<evidence type="ECO:0000313" key="1">
    <source>
        <dbReference type="EMBL" id="TRX00884.1"/>
    </source>
</evidence>
<keyword evidence="2" id="KW-1185">Reference proteome</keyword>
<evidence type="ECO:0000313" key="2">
    <source>
        <dbReference type="Proteomes" id="UP000733744"/>
    </source>
</evidence>
<organism evidence="1 2">
    <name type="scientific">Candidatus Methylobacter oryzae</name>
    <dbReference type="NCBI Taxonomy" id="2497749"/>
    <lineage>
        <taxon>Bacteria</taxon>
        <taxon>Pseudomonadati</taxon>
        <taxon>Pseudomonadota</taxon>
        <taxon>Gammaproteobacteria</taxon>
        <taxon>Methylococcales</taxon>
        <taxon>Methylococcaceae</taxon>
        <taxon>Methylobacter</taxon>
    </lineage>
</organism>
<gene>
    <name evidence="1" type="ORF">EKO24_004580</name>
</gene>
<proteinExistence type="predicted"/>
<dbReference type="EMBL" id="RYFG02000024">
    <property type="protein sequence ID" value="TRX00884.1"/>
    <property type="molecule type" value="Genomic_DNA"/>
</dbReference>
<accession>A0ABY3CDS3</accession>
<reference evidence="1 2" key="1">
    <citation type="journal article" date="2019" name="Antonie Van Leeuwenhoek">
        <title>Description of 'Ca. Methylobacter oryzae' KRF1, a novel species from the environmentally important Methylobacter clade 2.</title>
        <authorList>
            <person name="Khatri K."/>
            <person name="Mohite J.A."/>
            <person name="Pandit P.S."/>
            <person name="Bahulikar R."/>
            <person name="Rahalkar M.C."/>
        </authorList>
    </citation>
    <scope>NUCLEOTIDE SEQUENCE [LARGE SCALE GENOMIC DNA]</scope>
    <source>
        <strain evidence="1 2">KRF1</strain>
    </source>
</reference>
<comment type="caution">
    <text evidence="1">The sequence shown here is derived from an EMBL/GenBank/DDBJ whole genome shotgun (WGS) entry which is preliminary data.</text>
</comment>
<name>A0ABY3CDS3_9GAMM</name>
<dbReference type="Proteomes" id="UP000733744">
    <property type="component" value="Unassembled WGS sequence"/>
</dbReference>
<sequence length="120" mass="12891">MTALVPTGSVGMWSRRAAPRITISVWGIRDAARPALHSHAARGNEETRAKVSVLQERCEPDLPGFKNLEGLHIVALRDSFASLLVPKLQLGNSVREAPASRLAKLELCSLGSQAGAWEPA</sequence>
<protein>
    <submittedName>
        <fullName evidence="1">Uncharacterized protein</fullName>
    </submittedName>
</protein>